<dbReference type="OrthoDB" id="3350268at2"/>
<dbReference type="InterPro" id="IPR029062">
    <property type="entry name" value="Class_I_gatase-like"/>
</dbReference>
<dbReference type="InterPro" id="IPR029010">
    <property type="entry name" value="ThuA-like"/>
</dbReference>
<dbReference type="Gene3D" id="3.40.50.880">
    <property type="match status" value="1"/>
</dbReference>
<dbReference type="Pfam" id="PF06283">
    <property type="entry name" value="ThuA"/>
    <property type="match status" value="1"/>
</dbReference>
<accession>A0A5B8M885</accession>
<name>A0A5B8M885_9MICO</name>
<evidence type="ECO:0000259" key="1">
    <source>
        <dbReference type="Pfam" id="PF06283"/>
    </source>
</evidence>
<dbReference type="PANTHER" id="PTHR40469:SF2">
    <property type="entry name" value="GALACTOSE-BINDING DOMAIN-LIKE SUPERFAMILY PROTEIN"/>
    <property type="match status" value="1"/>
</dbReference>
<protein>
    <submittedName>
        <fullName evidence="2">ThuA domain-containing protein</fullName>
    </submittedName>
</protein>
<dbReference type="RefSeq" id="WP_146322238.1">
    <property type="nucleotide sequence ID" value="NZ_CP042305.1"/>
</dbReference>
<organism evidence="2 3">
    <name type="scientific">Humibacter ginsenosidimutans</name>
    <dbReference type="NCBI Taxonomy" id="2599293"/>
    <lineage>
        <taxon>Bacteria</taxon>
        <taxon>Bacillati</taxon>
        <taxon>Actinomycetota</taxon>
        <taxon>Actinomycetes</taxon>
        <taxon>Micrococcales</taxon>
        <taxon>Microbacteriaceae</taxon>
        <taxon>Humibacter</taxon>
    </lineage>
</organism>
<gene>
    <name evidence="2" type="ORF">FPZ11_17020</name>
</gene>
<feature type="domain" description="ThuA-like" evidence="1">
    <location>
        <begin position="21"/>
        <end position="234"/>
    </location>
</feature>
<evidence type="ECO:0000313" key="2">
    <source>
        <dbReference type="EMBL" id="QDZ16234.1"/>
    </source>
</evidence>
<reference evidence="2 3" key="1">
    <citation type="submission" date="2019-07" db="EMBL/GenBank/DDBJ databases">
        <title>Full genome sequence of Humibacter sp. WJ7-1.</title>
        <authorList>
            <person name="Im W.-T."/>
        </authorList>
    </citation>
    <scope>NUCLEOTIDE SEQUENCE [LARGE SCALE GENOMIC DNA]</scope>
    <source>
        <strain evidence="2 3">WJ7-1</strain>
    </source>
</reference>
<dbReference type="AlphaFoldDB" id="A0A5B8M885"/>
<sequence length="255" mass="27309">MSARIVIVSGAGRYADPWHPLAETSERVAEILRAEGHTVTVTDAVDGTLASLADGSADIDLLVLNVGAGRSDEERAVVQSSDDREPLPLTGTDAATRSGLLAYVGRGGPLLALHVSSTSFGFMPEWESVLGGIWVRGTSMHPPYSRAHIEVATDAHPITAGIHDFDLDDERYSHLRVSPEARQLAWHELDGERHPVLWTHSSGDARVVYDALGHTTASYDSPEHRALLTQAAAWLLEAPAPAAFPAPATTSFPEN</sequence>
<evidence type="ECO:0000313" key="3">
    <source>
        <dbReference type="Proteomes" id="UP000320216"/>
    </source>
</evidence>
<dbReference type="EMBL" id="CP042305">
    <property type="protein sequence ID" value="QDZ16234.1"/>
    <property type="molecule type" value="Genomic_DNA"/>
</dbReference>
<keyword evidence="3" id="KW-1185">Reference proteome</keyword>
<dbReference type="Proteomes" id="UP000320216">
    <property type="component" value="Chromosome"/>
</dbReference>
<dbReference type="KEGG" id="huw:FPZ11_17020"/>
<dbReference type="PANTHER" id="PTHR40469">
    <property type="entry name" value="SECRETED GLYCOSYL HYDROLASE"/>
    <property type="match status" value="1"/>
</dbReference>
<proteinExistence type="predicted"/>
<dbReference type="SUPFAM" id="SSF52317">
    <property type="entry name" value="Class I glutamine amidotransferase-like"/>
    <property type="match status" value="1"/>
</dbReference>